<dbReference type="PANTHER" id="PTHR30055:SF234">
    <property type="entry name" value="HTH-TYPE TRANSCRIPTIONAL REGULATOR BETI"/>
    <property type="match status" value="1"/>
</dbReference>
<sequence length="224" mass="24077">MQCASHRVVESIVWAGPRFAATTTASVIDRVLGVITLVGVNSVRRVNRGPKAAAENRAAIVAAAREVFAEHGFDVPMSLIARTAGVGQGSLYRHFPSRDSVVLAVFEENIAVVEELALRPDSTLDDLLDALVEQVTTSTAFIAMVRPIGTDDPRIIEVSGRLTALLAGKLDGARRDGAVHADVDAGDFVLALAMFAAILIEADEPTRREVAARAWWMLRRGLRP</sequence>
<evidence type="ECO:0000256" key="4">
    <source>
        <dbReference type="PROSITE-ProRule" id="PRU00335"/>
    </source>
</evidence>
<keyword evidence="2 4" id="KW-0238">DNA-binding</keyword>
<dbReference type="EMBL" id="FNAB01000003">
    <property type="protein sequence ID" value="SDD19511.1"/>
    <property type="molecule type" value="Genomic_DNA"/>
</dbReference>
<dbReference type="InterPro" id="IPR050109">
    <property type="entry name" value="HTH-type_TetR-like_transc_reg"/>
</dbReference>
<dbReference type="Pfam" id="PF00440">
    <property type="entry name" value="TetR_N"/>
    <property type="match status" value="1"/>
</dbReference>
<evidence type="ECO:0000256" key="3">
    <source>
        <dbReference type="ARBA" id="ARBA00023163"/>
    </source>
</evidence>
<organism evidence="6 7">
    <name type="scientific">Rhodococcus tukisamuensis</name>
    <dbReference type="NCBI Taxonomy" id="168276"/>
    <lineage>
        <taxon>Bacteria</taxon>
        <taxon>Bacillati</taxon>
        <taxon>Actinomycetota</taxon>
        <taxon>Actinomycetes</taxon>
        <taxon>Mycobacteriales</taxon>
        <taxon>Nocardiaceae</taxon>
        <taxon>Rhodococcus</taxon>
    </lineage>
</organism>
<evidence type="ECO:0000313" key="7">
    <source>
        <dbReference type="Proteomes" id="UP000199417"/>
    </source>
</evidence>
<dbReference type="PANTHER" id="PTHR30055">
    <property type="entry name" value="HTH-TYPE TRANSCRIPTIONAL REGULATOR RUTR"/>
    <property type="match status" value="1"/>
</dbReference>
<keyword evidence="3" id="KW-0804">Transcription</keyword>
<evidence type="ECO:0000259" key="5">
    <source>
        <dbReference type="PROSITE" id="PS50977"/>
    </source>
</evidence>
<dbReference type="SUPFAM" id="SSF48498">
    <property type="entry name" value="Tetracyclin repressor-like, C-terminal domain"/>
    <property type="match status" value="1"/>
</dbReference>
<proteinExistence type="predicted"/>
<keyword evidence="7" id="KW-1185">Reference proteome</keyword>
<feature type="DNA-binding region" description="H-T-H motif" evidence="4">
    <location>
        <begin position="76"/>
        <end position="95"/>
    </location>
</feature>
<protein>
    <submittedName>
        <fullName evidence="6">Regulatory protein, tetR family</fullName>
    </submittedName>
</protein>
<dbReference type="InterPro" id="IPR001647">
    <property type="entry name" value="HTH_TetR"/>
</dbReference>
<gene>
    <name evidence="6" type="ORF">SAMN05444580_103243</name>
</gene>
<evidence type="ECO:0000256" key="2">
    <source>
        <dbReference type="ARBA" id="ARBA00023125"/>
    </source>
</evidence>
<dbReference type="PROSITE" id="PS50977">
    <property type="entry name" value="HTH_TETR_2"/>
    <property type="match status" value="1"/>
</dbReference>
<dbReference type="Proteomes" id="UP000199417">
    <property type="component" value="Unassembled WGS sequence"/>
</dbReference>
<dbReference type="PRINTS" id="PR00455">
    <property type="entry name" value="HTHTETR"/>
</dbReference>
<dbReference type="Pfam" id="PF21597">
    <property type="entry name" value="TetR_C_43"/>
    <property type="match status" value="1"/>
</dbReference>
<name>A0A1G6SSA0_9NOCA</name>
<dbReference type="STRING" id="168276.SAMN05444580_103243"/>
<feature type="domain" description="HTH tetR-type" evidence="5">
    <location>
        <begin position="54"/>
        <end position="113"/>
    </location>
</feature>
<dbReference type="InterPro" id="IPR049445">
    <property type="entry name" value="TetR_SbtR-like_C"/>
</dbReference>
<dbReference type="InterPro" id="IPR009057">
    <property type="entry name" value="Homeodomain-like_sf"/>
</dbReference>
<dbReference type="SUPFAM" id="SSF46689">
    <property type="entry name" value="Homeodomain-like"/>
    <property type="match status" value="1"/>
</dbReference>
<dbReference type="InterPro" id="IPR036271">
    <property type="entry name" value="Tet_transcr_reg_TetR-rel_C_sf"/>
</dbReference>
<evidence type="ECO:0000313" key="6">
    <source>
        <dbReference type="EMBL" id="SDD19511.1"/>
    </source>
</evidence>
<reference evidence="6 7" key="1">
    <citation type="submission" date="2016-10" db="EMBL/GenBank/DDBJ databases">
        <authorList>
            <person name="de Groot N.N."/>
        </authorList>
    </citation>
    <scope>NUCLEOTIDE SEQUENCE [LARGE SCALE GENOMIC DNA]</scope>
    <source>
        <strain evidence="6 7">JCM 11308</strain>
    </source>
</reference>
<dbReference type="GO" id="GO:0000976">
    <property type="term" value="F:transcription cis-regulatory region binding"/>
    <property type="evidence" value="ECO:0007669"/>
    <property type="project" value="TreeGrafter"/>
</dbReference>
<dbReference type="Gene3D" id="1.10.357.10">
    <property type="entry name" value="Tetracycline Repressor, domain 2"/>
    <property type="match status" value="1"/>
</dbReference>
<accession>A0A1G6SSA0</accession>
<dbReference type="GO" id="GO:0003700">
    <property type="term" value="F:DNA-binding transcription factor activity"/>
    <property type="evidence" value="ECO:0007669"/>
    <property type="project" value="TreeGrafter"/>
</dbReference>
<evidence type="ECO:0000256" key="1">
    <source>
        <dbReference type="ARBA" id="ARBA00023015"/>
    </source>
</evidence>
<dbReference type="AlphaFoldDB" id="A0A1G6SSA0"/>
<keyword evidence="1" id="KW-0805">Transcription regulation</keyword>